<dbReference type="GO" id="GO:0000723">
    <property type="term" value="P:telomere maintenance"/>
    <property type="evidence" value="ECO:0007669"/>
    <property type="project" value="TreeGrafter"/>
</dbReference>
<organism evidence="4 5">
    <name type="scientific">Vanrija pseudolonga</name>
    <dbReference type="NCBI Taxonomy" id="143232"/>
    <lineage>
        <taxon>Eukaryota</taxon>
        <taxon>Fungi</taxon>
        <taxon>Dikarya</taxon>
        <taxon>Basidiomycota</taxon>
        <taxon>Agaricomycotina</taxon>
        <taxon>Tremellomycetes</taxon>
        <taxon>Trichosporonales</taxon>
        <taxon>Trichosporonaceae</taxon>
        <taxon>Vanrija</taxon>
    </lineage>
</organism>
<evidence type="ECO:0000313" key="5">
    <source>
        <dbReference type="Proteomes" id="UP000827549"/>
    </source>
</evidence>
<dbReference type="RefSeq" id="XP_062630733.1">
    <property type="nucleotide sequence ID" value="XM_062774749.1"/>
</dbReference>
<accession>A0AAF0YF61</accession>
<gene>
    <name evidence="4" type="primary">DCLRE1B</name>
    <name evidence="4" type="ORF">LOC62_06G008224</name>
</gene>
<name>A0AAF0YF61_9TREE</name>
<reference evidence="4" key="1">
    <citation type="submission" date="2023-10" db="EMBL/GenBank/DDBJ databases">
        <authorList>
            <person name="Noh H."/>
        </authorList>
    </citation>
    <scope>NUCLEOTIDE SEQUENCE</scope>
    <source>
        <strain evidence="4">DUCC4014</strain>
    </source>
</reference>
<protein>
    <submittedName>
        <fullName evidence="4">5' exonuclease Apollo</fullName>
    </submittedName>
</protein>
<dbReference type="GO" id="GO:0006303">
    <property type="term" value="P:double-strand break repair via nonhomologous end joining"/>
    <property type="evidence" value="ECO:0007669"/>
    <property type="project" value="TreeGrafter"/>
</dbReference>
<dbReference type="SUPFAM" id="SSF56281">
    <property type="entry name" value="Metallo-hydrolase/oxidoreductase"/>
    <property type="match status" value="1"/>
</dbReference>
<dbReference type="GO" id="GO:0036297">
    <property type="term" value="P:interstrand cross-link repair"/>
    <property type="evidence" value="ECO:0007669"/>
    <property type="project" value="TreeGrafter"/>
</dbReference>
<keyword evidence="5" id="KW-1185">Reference proteome</keyword>
<dbReference type="Gene3D" id="3.60.15.10">
    <property type="entry name" value="Ribonuclease Z/Hydroxyacylglutathione hydrolase-like"/>
    <property type="match status" value="1"/>
</dbReference>
<dbReference type="InterPro" id="IPR036866">
    <property type="entry name" value="RibonucZ/Hydroxyglut_hydro"/>
</dbReference>
<keyword evidence="3 4" id="KW-0269">Exonuclease</keyword>
<dbReference type="PANTHER" id="PTHR23240:SF8">
    <property type="entry name" value="PROTEIN ARTEMIS"/>
    <property type="match status" value="1"/>
</dbReference>
<dbReference type="GO" id="GO:0035312">
    <property type="term" value="F:5'-3' DNA exonuclease activity"/>
    <property type="evidence" value="ECO:0007669"/>
    <property type="project" value="TreeGrafter"/>
</dbReference>
<evidence type="ECO:0000256" key="2">
    <source>
        <dbReference type="ARBA" id="ARBA00022801"/>
    </source>
</evidence>
<evidence type="ECO:0000313" key="4">
    <source>
        <dbReference type="EMBL" id="WOO84707.1"/>
    </source>
</evidence>
<dbReference type="Gene3D" id="3.40.50.12650">
    <property type="match status" value="1"/>
</dbReference>
<evidence type="ECO:0000256" key="1">
    <source>
        <dbReference type="ARBA" id="ARBA00022722"/>
    </source>
</evidence>
<dbReference type="PANTHER" id="PTHR23240">
    <property type="entry name" value="DNA CROSS-LINK REPAIR PROTEIN PSO2/SNM1-RELATED"/>
    <property type="match status" value="1"/>
</dbReference>
<dbReference type="GO" id="GO:0003684">
    <property type="term" value="F:damaged DNA binding"/>
    <property type="evidence" value="ECO:0007669"/>
    <property type="project" value="TreeGrafter"/>
</dbReference>
<dbReference type="GeneID" id="87811391"/>
<proteinExistence type="predicted"/>
<dbReference type="EMBL" id="CP086719">
    <property type="protein sequence ID" value="WOO84707.1"/>
    <property type="molecule type" value="Genomic_DNA"/>
</dbReference>
<sequence length="513" mass="58609">MAGLYKFPLIRVDCFTSPRPGTTWLLPNPKDPSLPWTPAPNAQLFLLTHVHSDHLLGLSNSFAGRILCSPDTKRMLLSLEAESNRVHSLNGILEVPKRKYDGLRPRHRVDGNRETLPYGETREFDLGYRLNEQVKVKITLFDANHCPGSTMFLLQSPDFSVLHTGDVRADSPFVESLRRNPTLEEYIGSGRQVERQGRLPNKQRLDRIYLDTSALLGTGDMPDKEVALQDVMQQLDLYPRDTVFFFNIWCFGWEDIVKEVARYFGTVVHVDRYKRSIYKAIASDPSLLKCTTESWETTRFHACERLARCPMCRSGTPAGQAGNKLIVQVVFAEIKTVAWDIRHQEFIQQLSHAVTDNGRYPTTIEVPLARHSLLPELRRLVQLFRPMAISPNTLVPTSRGMDYYLFPQLFGEMLSKEELERAKGERDSWFVKHRHFGGDWLARLKWQEEQIGLLAFIGSFNVEHGDARHPSGSASTTRTDTRDVSYVDQVNRLLGPPVISEGDRLNERHPLVD</sequence>
<keyword evidence="2" id="KW-0378">Hydrolase</keyword>
<evidence type="ECO:0000256" key="3">
    <source>
        <dbReference type="ARBA" id="ARBA00022839"/>
    </source>
</evidence>
<dbReference type="Proteomes" id="UP000827549">
    <property type="component" value="Chromosome 6"/>
</dbReference>
<keyword evidence="1" id="KW-0540">Nuclease</keyword>
<dbReference type="AlphaFoldDB" id="A0AAF0YF61"/>